<evidence type="ECO:0000256" key="1">
    <source>
        <dbReference type="SAM" id="MobiDB-lite"/>
    </source>
</evidence>
<sequence length="78" mass="7640">MALARTGVKCLVPPSSREAACPHSPVEAGAGGQVVTASGQPAGAMADRCPGRSPVTRNRAAHLAEARMSGPGVPGGHG</sequence>
<dbReference type="Proteomes" id="UP001165079">
    <property type="component" value="Unassembled WGS sequence"/>
</dbReference>
<organism evidence="2 3">
    <name type="scientific">Actinorhabdospora filicis</name>
    <dbReference type="NCBI Taxonomy" id="1785913"/>
    <lineage>
        <taxon>Bacteria</taxon>
        <taxon>Bacillati</taxon>
        <taxon>Actinomycetota</taxon>
        <taxon>Actinomycetes</taxon>
        <taxon>Micromonosporales</taxon>
        <taxon>Micromonosporaceae</taxon>
        <taxon>Actinorhabdospora</taxon>
    </lineage>
</organism>
<evidence type="ECO:0000313" key="3">
    <source>
        <dbReference type="Proteomes" id="UP001165079"/>
    </source>
</evidence>
<keyword evidence="3" id="KW-1185">Reference proteome</keyword>
<reference evidence="2" key="1">
    <citation type="submission" date="2023-03" db="EMBL/GenBank/DDBJ databases">
        <title>Actinorhabdospora filicis NBRC 111898.</title>
        <authorList>
            <person name="Ichikawa N."/>
            <person name="Sato H."/>
            <person name="Tonouchi N."/>
        </authorList>
    </citation>
    <scope>NUCLEOTIDE SEQUENCE</scope>
    <source>
        <strain evidence="2">NBRC 111898</strain>
    </source>
</reference>
<proteinExistence type="predicted"/>
<evidence type="ECO:0000313" key="2">
    <source>
        <dbReference type="EMBL" id="GLZ80700.1"/>
    </source>
</evidence>
<feature type="region of interest" description="Disordered" evidence="1">
    <location>
        <begin position="14"/>
        <end position="53"/>
    </location>
</feature>
<dbReference type="EMBL" id="BSTX01000004">
    <property type="protein sequence ID" value="GLZ80700.1"/>
    <property type="molecule type" value="Genomic_DNA"/>
</dbReference>
<gene>
    <name evidence="2" type="ORF">Afil01_55070</name>
</gene>
<name>A0A9W6SRM4_9ACTN</name>
<comment type="caution">
    <text evidence="2">The sequence shown here is derived from an EMBL/GenBank/DDBJ whole genome shotgun (WGS) entry which is preliminary data.</text>
</comment>
<protein>
    <submittedName>
        <fullName evidence="2">Uncharacterized protein</fullName>
    </submittedName>
</protein>
<dbReference type="AlphaFoldDB" id="A0A9W6SRM4"/>
<accession>A0A9W6SRM4</accession>